<dbReference type="Pfam" id="PF01284">
    <property type="entry name" value="MARVEL"/>
    <property type="match status" value="1"/>
</dbReference>
<dbReference type="EMBL" id="JAVRJZ010000013">
    <property type="protein sequence ID" value="KAK2714828.1"/>
    <property type="molecule type" value="Genomic_DNA"/>
</dbReference>
<evidence type="ECO:0000259" key="7">
    <source>
        <dbReference type="PROSITE" id="PS51225"/>
    </source>
</evidence>
<keyword evidence="9" id="KW-1185">Reference proteome</keyword>
<accession>A0AA88HTD5</accession>
<dbReference type="GO" id="GO:0031594">
    <property type="term" value="C:neuromuscular junction"/>
    <property type="evidence" value="ECO:0007669"/>
    <property type="project" value="TreeGrafter"/>
</dbReference>
<feature type="transmembrane region" description="Helical" evidence="6">
    <location>
        <begin position="148"/>
        <end position="168"/>
    </location>
</feature>
<evidence type="ECO:0000313" key="9">
    <source>
        <dbReference type="Proteomes" id="UP001187531"/>
    </source>
</evidence>
<dbReference type="EMBL" id="JAVRJZ010000013">
    <property type="protein sequence ID" value="KAK2714830.1"/>
    <property type="molecule type" value="Genomic_DNA"/>
</dbReference>
<evidence type="ECO:0000256" key="1">
    <source>
        <dbReference type="ARBA" id="ARBA00004141"/>
    </source>
</evidence>
<evidence type="ECO:0000313" key="8">
    <source>
        <dbReference type="EMBL" id="KAK2714828.1"/>
    </source>
</evidence>
<feature type="transmembrane region" description="Helical" evidence="6">
    <location>
        <begin position="70"/>
        <end position="92"/>
    </location>
</feature>
<proteinExistence type="inferred from homology"/>
<dbReference type="GO" id="GO:0030672">
    <property type="term" value="C:synaptic vesicle membrane"/>
    <property type="evidence" value="ECO:0007669"/>
    <property type="project" value="TreeGrafter"/>
</dbReference>
<dbReference type="PROSITE" id="PS51225">
    <property type="entry name" value="MARVEL"/>
    <property type="match status" value="1"/>
</dbReference>
<comment type="subcellular location">
    <subcellularLocation>
        <location evidence="1 6">Membrane</location>
        <topology evidence="1 6">Multi-pass membrane protein</topology>
    </subcellularLocation>
</comment>
<organism evidence="8 9">
    <name type="scientific">Artemia franciscana</name>
    <name type="common">Brine shrimp</name>
    <name type="synonym">Artemia sanfranciscana</name>
    <dbReference type="NCBI Taxonomy" id="6661"/>
    <lineage>
        <taxon>Eukaryota</taxon>
        <taxon>Metazoa</taxon>
        <taxon>Ecdysozoa</taxon>
        <taxon>Arthropoda</taxon>
        <taxon>Crustacea</taxon>
        <taxon>Branchiopoda</taxon>
        <taxon>Anostraca</taxon>
        <taxon>Artemiidae</taxon>
        <taxon>Artemia</taxon>
    </lineage>
</organism>
<gene>
    <name evidence="8" type="ORF">QYM36_009136</name>
</gene>
<dbReference type="EMBL" id="JAVRJZ010000013">
    <property type="protein sequence ID" value="KAK2714829.1"/>
    <property type="molecule type" value="Genomic_DNA"/>
</dbReference>
<name>A0AA88HTD5_ARTSF</name>
<keyword evidence="4 6" id="KW-1133">Transmembrane helix</keyword>
<sequence>MDGGAFGAAKAGSSVDPLEFVRRPQVIARILCWLFAIIIFGSISSKGWAFDKVQNREVCLFNKDLNACNYGTTIAVFAFLAAIGFLAGEWFFQQISSVKMRRRYIMLDFGFSAFWTFLYFVGFCYLTSQWSKSETPEGGSVITNGLQAAIAFSFFSIFSWAGCTWFAYQRYKLGVGDTFAPIETQGTAPGAAPWTQTPTQDGNPYNAGGYPSYTGAYNAESYQQPPFANNGGTTGGVSYQQATY</sequence>
<reference evidence="8" key="1">
    <citation type="submission" date="2023-07" db="EMBL/GenBank/DDBJ databases">
        <title>Chromosome-level genome assembly of Artemia franciscana.</title>
        <authorList>
            <person name="Jo E."/>
        </authorList>
    </citation>
    <scope>NUCLEOTIDE SEQUENCE</scope>
    <source>
        <tissue evidence="8">Whole body</tissue>
    </source>
</reference>
<evidence type="ECO:0000256" key="4">
    <source>
        <dbReference type="ARBA" id="ARBA00022989"/>
    </source>
</evidence>
<dbReference type="Proteomes" id="UP001187531">
    <property type="component" value="Unassembled WGS sequence"/>
</dbReference>
<feature type="domain" description="MARVEL" evidence="7">
    <location>
        <begin position="20"/>
        <end position="172"/>
    </location>
</feature>
<dbReference type="PANTHER" id="PTHR10838:SF20">
    <property type="entry name" value="SYNAPTOGYRIN"/>
    <property type="match status" value="1"/>
</dbReference>
<evidence type="ECO:0000256" key="5">
    <source>
        <dbReference type="ARBA" id="ARBA00023136"/>
    </source>
</evidence>
<comment type="caution">
    <text evidence="8">The sequence shown here is derived from an EMBL/GenBank/DDBJ whole genome shotgun (WGS) entry which is preliminary data.</text>
</comment>
<dbReference type="InterPro" id="IPR008253">
    <property type="entry name" value="Marvel"/>
</dbReference>
<feature type="transmembrane region" description="Helical" evidence="6">
    <location>
        <begin position="30"/>
        <end position="50"/>
    </location>
</feature>
<dbReference type="AlphaFoldDB" id="A0AA88HTD5"/>
<comment type="similarity">
    <text evidence="2 6">Belongs to the synaptogyrin family.</text>
</comment>
<evidence type="ECO:0000256" key="2">
    <source>
        <dbReference type="ARBA" id="ARBA00010252"/>
    </source>
</evidence>
<keyword evidence="5 6" id="KW-0472">Membrane</keyword>
<dbReference type="PIRSF" id="PIRSF011282">
    <property type="entry name" value="Synaptogyrin"/>
    <property type="match status" value="1"/>
</dbReference>
<keyword evidence="3 6" id="KW-0812">Transmembrane</keyword>
<feature type="transmembrane region" description="Helical" evidence="6">
    <location>
        <begin position="104"/>
        <end position="128"/>
    </location>
</feature>
<evidence type="ECO:0000256" key="3">
    <source>
        <dbReference type="ARBA" id="ARBA00022692"/>
    </source>
</evidence>
<dbReference type="PANTHER" id="PTHR10838">
    <property type="entry name" value="SYNAPTOGYRIN"/>
    <property type="match status" value="1"/>
</dbReference>
<protein>
    <recommendedName>
        <fullName evidence="6">Synaptogyrin</fullName>
    </recommendedName>
</protein>
<evidence type="ECO:0000256" key="6">
    <source>
        <dbReference type="PIRNR" id="PIRNR011282"/>
    </source>
</evidence>
<dbReference type="InterPro" id="IPR016579">
    <property type="entry name" value="Synaptogyrin"/>
</dbReference>